<keyword evidence="3 6" id="KW-0812">Transmembrane</keyword>
<keyword evidence="5 6" id="KW-0472">Membrane</keyword>
<dbReference type="Pfam" id="PF02653">
    <property type="entry name" value="BPD_transp_2"/>
    <property type="match status" value="1"/>
</dbReference>
<dbReference type="OrthoDB" id="9789927at2"/>
<feature type="transmembrane region" description="Helical" evidence="6">
    <location>
        <begin position="120"/>
        <end position="141"/>
    </location>
</feature>
<keyword evidence="4 6" id="KW-1133">Transmembrane helix</keyword>
<dbReference type="AlphaFoldDB" id="A0A0B7GWK1"/>
<dbReference type="CDD" id="cd06581">
    <property type="entry name" value="TM_PBP1_LivM_like"/>
    <property type="match status" value="1"/>
</dbReference>
<dbReference type="GO" id="GO:0005886">
    <property type="term" value="C:plasma membrane"/>
    <property type="evidence" value="ECO:0007669"/>
    <property type="project" value="UniProtKB-SubCell"/>
</dbReference>
<feature type="transmembrane region" description="Helical" evidence="6">
    <location>
        <begin position="285"/>
        <end position="302"/>
    </location>
</feature>
<keyword evidence="2" id="KW-1003">Cell membrane</keyword>
<dbReference type="Proteomes" id="UP000323594">
    <property type="component" value="Chromosome"/>
</dbReference>
<reference evidence="9" key="1">
    <citation type="submission" date="2015-01" db="EMBL/GenBank/DDBJ databases">
        <authorList>
            <person name="Manzoor Shahid"/>
            <person name="Zubair Saima"/>
        </authorList>
    </citation>
    <scope>NUCLEOTIDE SEQUENCE [LARGE SCALE GENOMIC DNA]</scope>
    <source>
        <strain evidence="9">V1</strain>
    </source>
</reference>
<evidence type="ECO:0000256" key="4">
    <source>
        <dbReference type="ARBA" id="ARBA00022989"/>
    </source>
</evidence>
<evidence type="ECO:0000256" key="5">
    <source>
        <dbReference type="ARBA" id="ARBA00023136"/>
    </source>
</evidence>
<feature type="transmembrane region" description="Helical" evidence="6">
    <location>
        <begin position="41"/>
        <end position="59"/>
    </location>
</feature>
<reference evidence="7" key="2">
    <citation type="submission" date="2015-01" db="EMBL/GenBank/DDBJ databases">
        <authorList>
            <person name="Xiang T."/>
            <person name="Song Y."/>
            <person name="Huang L."/>
            <person name="Wang B."/>
            <person name="Wu P."/>
        </authorList>
    </citation>
    <scope>NUCLEOTIDE SEQUENCE [LARGE SCALE GENOMIC DNA]</scope>
    <source>
        <strain evidence="7">V1</strain>
    </source>
</reference>
<feature type="transmembrane region" description="Helical" evidence="6">
    <location>
        <begin position="161"/>
        <end position="178"/>
    </location>
</feature>
<dbReference type="InterPro" id="IPR043428">
    <property type="entry name" value="LivM-like"/>
</dbReference>
<dbReference type="GeneID" id="57753697"/>
<reference evidence="8 10" key="3">
    <citation type="submission" date="2019-08" db="EMBL/GenBank/DDBJ databases">
        <authorList>
            <person name="Kuhnert P."/>
        </authorList>
    </citation>
    <scope>NUCLEOTIDE SEQUENCE [LARGE SCALE GENOMIC DNA]</scope>
    <source>
        <strain evidence="8 10">B36.5</strain>
    </source>
</reference>
<evidence type="ECO:0000313" key="7">
    <source>
        <dbReference type="EMBL" id="CEM62903.1"/>
    </source>
</evidence>
<gene>
    <name evidence="8" type="ORF">FUT82_10785</name>
    <name evidence="7" type="ORF">TPHV1_500011</name>
</gene>
<protein>
    <submittedName>
        <fullName evidence="8">Branched-chain amino acid ABC transporter permease</fullName>
    </submittedName>
    <submittedName>
        <fullName evidence="7">Branched-chain amino acid ABC transporter, permease protein</fullName>
    </submittedName>
</protein>
<dbReference type="EMBL" id="CP042817">
    <property type="protein sequence ID" value="QEJ98432.1"/>
    <property type="molecule type" value="Genomic_DNA"/>
</dbReference>
<evidence type="ECO:0000313" key="9">
    <source>
        <dbReference type="Proteomes" id="UP000042527"/>
    </source>
</evidence>
<evidence type="ECO:0000256" key="3">
    <source>
        <dbReference type="ARBA" id="ARBA00022692"/>
    </source>
</evidence>
<feature type="transmembrane region" description="Helical" evidence="6">
    <location>
        <begin position="12"/>
        <end position="29"/>
    </location>
</feature>
<dbReference type="EMBL" id="CDNC01000046">
    <property type="protein sequence ID" value="CEM62903.1"/>
    <property type="molecule type" value="Genomic_DNA"/>
</dbReference>
<keyword evidence="9" id="KW-1185">Reference proteome</keyword>
<sequence length="332" mass="35611">MSLVHKKYRSIGLSIAALLVLVVMPGFFIKNGIIDPYTAQILTLAAINAIAAISVNIICGLTGQLSLGQAGFMAIGAYFLIWFYETCAIPLPAAIVAAALVAAVAGFVIGFPVLQLTGDYLAIVTLGFGEIIRVVFTNFKSFTGGPNGKRITSILTVMPEYAWFAIASVLALVIIVLYNGMKSPYGRAVLAVREDEIAANSCGISVFRYKMGSFIFAAFVAGLAGALYAPFLGFVKPDIASFNKSVDFLIFVVLGGIGNITGSIIAAFVLTYLQELLRFLQEFRLLIYPMLLIIVMLFRPQGLLGSKELSFSAAAQKLQGLFGKKQAEREDA</sequence>
<evidence type="ECO:0000256" key="2">
    <source>
        <dbReference type="ARBA" id="ARBA00022475"/>
    </source>
</evidence>
<evidence type="ECO:0000256" key="6">
    <source>
        <dbReference type="SAM" id="Phobius"/>
    </source>
</evidence>
<evidence type="ECO:0000313" key="10">
    <source>
        <dbReference type="Proteomes" id="UP000323594"/>
    </source>
</evidence>
<proteinExistence type="predicted"/>
<feature type="transmembrane region" description="Helical" evidence="6">
    <location>
        <begin position="214"/>
        <end position="236"/>
    </location>
</feature>
<organism evidence="7 9">
    <name type="scientific">Treponema phagedenis</name>
    <dbReference type="NCBI Taxonomy" id="162"/>
    <lineage>
        <taxon>Bacteria</taxon>
        <taxon>Pseudomonadati</taxon>
        <taxon>Spirochaetota</taxon>
        <taxon>Spirochaetia</taxon>
        <taxon>Spirochaetales</taxon>
        <taxon>Treponemataceae</taxon>
        <taxon>Treponema</taxon>
    </lineage>
</organism>
<evidence type="ECO:0000313" key="8">
    <source>
        <dbReference type="EMBL" id="QEJ98432.1"/>
    </source>
</evidence>
<dbReference type="PANTHER" id="PTHR30482:SF10">
    <property type="entry name" value="HIGH-AFFINITY BRANCHED-CHAIN AMINO ACID TRANSPORT PROTEIN BRAE"/>
    <property type="match status" value="1"/>
</dbReference>
<feature type="transmembrane region" description="Helical" evidence="6">
    <location>
        <begin position="90"/>
        <end position="113"/>
    </location>
</feature>
<evidence type="ECO:0000256" key="1">
    <source>
        <dbReference type="ARBA" id="ARBA00004651"/>
    </source>
</evidence>
<dbReference type="InterPro" id="IPR001851">
    <property type="entry name" value="ABC_transp_permease"/>
</dbReference>
<dbReference type="GO" id="GO:0015658">
    <property type="term" value="F:branched-chain amino acid transmembrane transporter activity"/>
    <property type="evidence" value="ECO:0007669"/>
    <property type="project" value="InterPro"/>
</dbReference>
<accession>A0A0B7GWK1</accession>
<dbReference type="PANTHER" id="PTHR30482">
    <property type="entry name" value="HIGH-AFFINITY BRANCHED-CHAIN AMINO ACID TRANSPORT SYSTEM PERMEASE"/>
    <property type="match status" value="1"/>
</dbReference>
<feature type="transmembrane region" description="Helical" evidence="6">
    <location>
        <begin position="66"/>
        <end position="84"/>
    </location>
</feature>
<comment type="subcellular location">
    <subcellularLocation>
        <location evidence="1">Cell membrane</location>
        <topology evidence="1">Multi-pass membrane protein</topology>
    </subcellularLocation>
</comment>
<name>A0A0B7GWK1_TREPH</name>
<feature type="transmembrane region" description="Helical" evidence="6">
    <location>
        <begin position="248"/>
        <end position="273"/>
    </location>
</feature>
<dbReference type="RefSeq" id="WP_024751957.1">
    <property type="nucleotide sequence ID" value="NZ_CDNC01000046.1"/>
</dbReference>
<dbReference type="Proteomes" id="UP000042527">
    <property type="component" value="Unassembled WGS sequence"/>
</dbReference>